<dbReference type="SUPFAM" id="SSF55874">
    <property type="entry name" value="ATPase domain of HSP90 chaperone/DNA topoisomerase II/histidine kinase"/>
    <property type="match status" value="1"/>
</dbReference>
<evidence type="ECO:0000256" key="3">
    <source>
        <dbReference type="ARBA" id="ARBA00022553"/>
    </source>
</evidence>
<dbReference type="Gene3D" id="3.30.565.10">
    <property type="entry name" value="Histidine kinase-like ATPase, C-terminal domain"/>
    <property type="match status" value="1"/>
</dbReference>
<feature type="domain" description="Response regulatory" evidence="10">
    <location>
        <begin position="475"/>
        <end position="592"/>
    </location>
</feature>
<dbReference type="Pfam" id="PF02518">
    <property type="entry name" value="HATPase_c"/>
    <property type="match status" value="1"/>
</dbReference>
<dbReference type="InterPro" id="IPR003594">
    <property type="entry name" value="HATPase_dom"/>
</dbReference>
<comment type="caution">
    <text evidence="11">The sequence shown here is derived from an EMBL/GenBank/DDBJ whole genome shotgun (WGS) entry which is preliminary data.</text>
</comment>
<evidence type="ECO:0000313" key="12">
    <source>
        <dbReference type="Proteomes" id="UP000664417"/>
    </source>
</evidence>
<comment type="catalytic activity">
    <reaction evidence="1">
        <text>ATP + protein L-histidine = ADP + protein N-phospho-L-histidine.</text>
        <dbReference type="EC" id="2.7.13.3"/>
    </reaction>
</comment>
<dbReference type="PANTHER" id="PTHR43047">
    <property type="entry name" value="TWO-COMPONENT HISTIDINE PROTEIN KINASE"/>
    <property type="match status" value="1"/>
</dbReference>
<feature type="domain" description="Histidine kinase" evidence="9">
    <location>
        <begin position="115"/>
        <end position="337"/>
    </location>
</feature>
<dbReference type="Pfam" id="PF00512">
    <property type="entry name" value="HisKA"/>
    <property type="match status" value="1"/>
</dbReference>
<dbReference type="Proteomes" id="UP000664417">
    <property type="component" value="Unassembled WGS sequence"/>
</dbReference>
<sequence>MDFDLQPILFLTSALGFSLLAVAFWKLLAVKKILAREQAARRQLQEALALRAADTGPDMVNHADEPTVPLTREHAVLEQLRERYEHTKQELTRLRIRVEKQSLERHRAKDSFLAHMSHEMRTPLNIILGYSELLEDRASDESLADMREDIAKVHTAGSQMLEKVNHVLELSKIRAGRVHSHYDLFALNDLVEELQQTFEPLFEERGNDFVLEAPEVSDRLEIDLGKLHQILERLLINANRFTENGTIALEVTTEQVHALPWIHFTIRDNGRGIDPEKLNLLFKGVLSPNAGVLTESEEGGLGLALCQSLAQLLGGKLTLESTLNVGTNAVLSVPALRGEGGGLAKVSEATAEGYRVVFVGDNSARQRALAENTDNPLLKWELVDPVDLDAQILGKSSPTLVLIDVMMDMSVASSVFIRLREQTARNQAHLMLISMFDYIGETLALGVLGYLVKPVAEARLHLILSALFQDRPDQHILLVSGDTDQLHSLNDVLATGQRRTEAVQRGSDAIRYLDAHQPQLLIVDLVLHDMDGFSLLENLHERGLARVPVVFLASGLPGHETALDSPSRITHIPYFEEPFTTDFKKHLLKEIALAFDRR</sequence>
<feature type="modified residue" description="4-aspartylphosphate" evidence="6">
    <location>
        <position position="524"/>
    </location>
</feature>
<evidence type="ECO:0000256" key="7">
    <source>
        <dbReference type="SAM" id="Coils"/>
    </source>
</evidence>
<dbReference type="Gene3D" id="1.10.287.130">
    <property type="match status" value="1"/>
</dbReference>
<dbReference type="GO" id="GO:0009927">
    <property type="term" value="F:histidine phosphotransfer kinase activity"/>
    <property type="evidence" value="ECO:0007669"/>
    <property type="project" value="TreeGrafter"/>
</dbReference>
<dbReference type="SMART" id="SM00388">
    <property type="entry name" value="HisKA"/>
    <property type="match status" value="1"/>
</dbReference>
<dbReference type="InterPro" id="IPR003661">
    <property type="entry name" value="HisK_dim/P_dom"/>
</dbReference>
<dbReference type="SMART" id="SM00387">
    <property type="entry name" value="HATPase_c"/>
    <property type="match status" value="1"/>
</dbReference>
<evidence type="ECO:0000256" key="8">
    <source>
        <dbReference type="SAM" id="Phobius"/>
    </source>
</evidence>
<dbReference type="InterPro" id="IPR004358">
    <property type="entry name" value="Sig_transdc_His_kin-like_C"/>
</dbReference>
<keyword evidence="5" id="KW-0418">Kinase</keyword>
<evidence type="ECO:0000256" key="6">
    <source>
        <dbReference type="PROSITE-ProRule" id="PRU00169"/>
    </source>
</evidence>
<gene>
    <name evidence="11" type="ORF">J3U88_32500</name>
</gene>
<dbReference type="PRINTS" id="PR00344">
    <property type="entry name" value="BCTRLSENSOR"/>
</dbReference>
<dbReference type="SUPFAM" id="SSF47384">
    <property type="entry name" value="Homodimeric domain of signal transducing histidine kinase"/>
    <property type="match status" value="1"/>
</dbReference>
<evidence type="ECO:0000259" key="9">
    <source>
        <dbReference type="PROSITE" id="PS50109"/>
    </source>
</evidence>
<feature type="transmembrane region" description="Helical" evidence="8">
    <location>
        <begin position="6"/>
        <end position="28"/>
    </location>
</feature>
<dbReference type="AlphaFoldDB" id="A0A8J7QLC6"/>
<dbReference type="InterPro" id="IPR036890">
    <property type="entry name" value="HATPase_C_sf"/>
</dbReference>
<evidence type="ECO:0000256" key="4">
    <source>
        <dbReference type="ARBA" id="ARBA00022679"/>
    </source>
</evidence>
<keyword evidence="8" id="KW-1133">Transmembrane helix</keyword>
<feature type="coiled-coil region" evidence="7">
    <location>
        <begin position="70"/>
        <end position="104"/>
    </location>
</feature>
<evidence type="ECO:0000256" key="2">
    <source>
        <dbReference type="ARBA" id="ARBA00012438"/>
    </source>
</evidence>
<keyword evidence="7" id="KW-0175">Coiled coil</keyword>
<keyword evidence="3 6" id="KW-0597">Phosphoprotein</keyword>
<evidence type="ECO:0000256" key="1">
    <source>
        <dbReference type="ARBA" id="ARBA00000085"/>
    </source>
</evidence>
<evidence type="ECO:0000259" key="10">
    <source>
        <dbReference type="PROSITE" id="PS50110"/>
    </source>
</evidence>
<keyword evidence="4" id="KW-0808">Transferase</keyword>
<reference evidence="11" key="1">
    <citation type="submission" date="2021-03" db="EMBL/GenBank/DDBJ databases">
        <authorList>
            <person name="Wang G."/>
        </authorList>
    </citation>
    <scope>NUCLEOTIDE SEQUENCE</scope>
    <source>
        <strain evidence="11">KCTC 12899</strain>
    </source>
</reference>
<accession>A0A8J7QLC6</accession>
<keyword evidence="12" id="KW-1185">Reference proteome</keyword>
<keyword evidence="8" id="KW-0472">Membrane</keyword>
<dbReference type="RefSeq" id="WP_207863275.1">
    <property type="nucleotide sequence ID" value="NZ_JAFREP010000054.1"/>
</dbReference>
<dbReference type="InterPro" id="IPR001789">
    <property type="entry name" value="Sig_transdc_resp-reg_receiver"/>
</dbReference>
<dbReference type="GO" id="GO:0000155">
    <property type="term" value="F:phosphorelay sensor kinase activity"/>
    <property type="evidence" value="ECO:0007669"/>
    <property type="project" value="InterPro"/>
</dbReference>
<evidence type="ECO:0000256" key="5">
    <source>
        <dbReference type="ARBA" id="ARBA00022777"/>
    </source>
</evidence>
<dbReference type="PANTHER" id="PTHR43047:SF72">
    <property type="entry name" value="OSMOSENSING HISTIDINE PROTEIN KINASE SLN1"/>
    <property type="match status" value="1"/>
</dbReference>
<dbReference type="InterPro" id="IPR005467">
    <property type="entry name" value="His_kinase_dom"/>
</dbReference>
<proteinExistence type="predicted"/>
<organism evidence="11 12">
    <name type="scientific">Acanthopleuribacter pedis</name>
    <dbReference type="NCBI Taxonomy" id="442870"/>
    <lineage>
        <taxon>Bacteria</taxon>
        <taxon>Pseudomonadati</taxon>
        <taxon>Acidobacteriota</taxon>
        <taxon>Holophagae</taxon>
        <taxon>Acanthopleuribacterales</taxon>
        <taxon>Acanthopleuribacteraceae</taxon>
        <taxon>Acanthopleuribacter</taxon>
    </lineage>
</organism>
<dbReference type="EMBL" id="JAFREP010000054">
    <property type="protein sequence ID" value="MBO1323231.1"/>
    <property type="molecule type" value="Genomic_DNA"/>
</dbReference>
<dbReference type="InterPro" id="IPR036097">
    <property type="entry name" value="HisK_dim/P_sf"/>
</dbReference>
<dbReference type="PROSITE" id="PS50109">
    <property type="entry name" value="HIS_KIN"/>
    <property type="match status" value="1"/>
</dbReference>
<dbReference type="PROSITE" id="PS50110">
    <property type="entry name" value="RESPONSE_REGULATORY"/>
    <property type="match status" value="1"/>
</dbReference>
<dbReference type="CDD" id="cd00156">
    <property type="entry name" value="REC"/>
    <property type="match status" value="1"/>
</dbReference>
<keyword evidence="8" id="KW-0812">Transmembrane</keyword>
<dbReference type="SUPFAM" id="SSF52172">
    <property type="entry name" value="CheY-like"/>
    <property type="match status" value="2"/>
</dbReference>
<dbReference type="InterPro" id="IPR011006">
    <property type="entry name" value="CheY-like_superfamily"/>
</dbReference>
<dbReference type="SMART" id="SM00448">
    <property type="entry name" value="REC"/>
    <property type="match status" value="2"/>
</dbReference>
<dbReference type="EC" id="2.7.13.3" evidence="2"/>
<protein>
    <recommendedName>
        <fullName evidence="2">histidine kinase</fullName>
        <ecNumber evidence="2">2.7.13.3</ecNumber>
    </recommendedName>
</protein>
<dbReference type="CDD" id="cd00082">
    <property type="entry name" value="HisKA"/>
    <property type="match status" value="1"/>
</dbReference>
<evidence type="ECO:0000313" key="11">
    <source>
        <dbReference type="EMBL" id="MBO1323231.1"/>
    </source>
</evidence>
<dbReference type="GO" id="GO:0005886">
    <property type="term" value="C:plasma membrane"/>
    <property type="evidence" value="ECO:0007669"/>
    <property type="project" value="TreeGrafter"/>
</dbReference>
<name>A0A8J7QLC6_9BACT</name>
<dbReference type="Gene3D" id="3.40.50.2300">
    <property type="match status" value="2"/>
</dbReference>
<dbReference type="Pfam" id="PF00072">
    <property type="entry name" value="Response_reg"/>
    <property type="match status" value="1"/>
</dbReference>